<keyword evidence="3" id="KW-0904">Protein phosphatase</keyword>
<evidence type="ECO:0000256" key="3">
    <source>
        <dbReference type="RuleBase" id="RU366020"/>
    </source>
</evidence>
<evidence type="ECO:0000313" key="6">
    <source>
        <dbReference type="EMBL" id="KAG0533973.1"/>
    </source>
</evidence>
<dbReference type="PROSITE" id="PS51746">
    <property type="entry name" value="PPM_2"/>
    <property type="match status" value="1"/>
</dbReference>
<dbReference type="PANTHER" id="PTHR12320">
    <property type="entry name" value="PROTEIN PHOSPHATASE 2C"/>
    <property type="match status" value="1"/>
</dbReference>
<evidence type="ECO:0000256" key="2">
    <source>
        <dbReference type="ARBA" id="ARBA00048336"/>
    </source>
</evidence>
<reference evidence="6" key="2">
    <citation type="submission" date="2020-10" db="EMBL/GenBank/DDBJ databases">
        <authorList>
            <person name="Cooper E.A."/>
            <person name="Brenton Z.W."/>
            <person name="Flinn B.S."/>
            <person name="Jenkins J."/>
            <person name="Shu S."/>
            <person name="Flowers D."/>
            <person name="Luo F."/>
            <person name="Wang Y."/>
            <person name="Xia P."/>
            <person name="Barry K."/>
            <person name="Daum C."/>
            <person name="Lipzen A."/>
            <person name="Yoshinaga Y."/>
            <person name="Schmutz J."/>
            <person name="Saski C."/>
            <person name="Vermerris W."/>
            <person name="Kresovich S."/>
        </authorList>
    </citation>
    <scope>NUCLEOTIDE SEQUENCE</scope>
</reference>
<dbReference type="SMART" id="SM00332">
    <property type="entry name" value="PP2Cc"/>
    <property type="match status" value="1"/>
</dbReference>
<comment type="catalytic activity">
    <reaction evidence="2 3">
        <text>O-phospho-L-threonyl-[protein] + H2O = L-threonyl-[protein] + phosphate</text>
        <dbReference type="Rhea" id="RHEA:47004"/>
        <dbReference type="Rhea" id="RHEA-COMP:11060"/>
        <dbReference type="Rhea" id="RHEA-COMP:11605"/>
        <dbReference type="ChEBI" id="CHEBI:15377"/>
        <dbReference type="ChEBI" id="CHEBI:30013"/>
        <dbReference type="ChEBI" id="CHEBI:43474"/>
        <dbReference type="ChEBI" id="CHEBI:61977"/>
        <dbReference type="EC" id="3.1.3.16"/>
    </reaction>
</comment>
<feature type="region of interest" description="Disordered" evidence="4">
    <location>
        <begin position="36"/>
        <end position="60"/>
    </location>
</feature>
<dbReference type="GO" id="GO:0004722">
    <property type="term" value="F:protein serine/threonine phosphatase activity"/>
    <property type="evidence" value="ECO:0007669"/>
    <property type="project" value="UniProtKB-EC"/>
</dbReference>
<dbReference type="Proteomes" id="UP000807115">
    <property type="component" value="Chromosome 4"/>
</dbReference>
<evidence type="ECO:0000313" key="7">
    <source>
        <dbReference type="Proteomes" id="UP000807115"/>
    </source>
</evidence>
<organism evidence="6 7">
    <name type="scientific">Sorghum bicolor</name>
    <name type="common">Sorghum</name>
    <name type="synonym">Sorghum vulgare</name>
    <dbReference type="NCBI Taxonomy" id="4558"/>
    <lineage>
        <taxon>Eukaryota</taxon>
        <taxon>Viridiplantae</taxon>
        <taxon>Streptophyta</taxon>
        <taxon>Embryophyta</taxon>
        <taxon>Tracheophyta</taxon>
        <taxon>Spermatophyta</taxon>
        <taxon>Magnoliopsida</taxon>
        <taxon>Liliopsida</taxon>
        <taxon>Poales</taxon>
        <taxon>Poaceae</taxon>
        <taxon>PACMAD clade</taxon>
        <taxon>Panicoideae</taxon>
        <taxon>Andropogonodae</taxon>
        <taxon>Andropogoneae</taxon>
        <taxon>Sorghinae</taxon>
        <taxon>Sorghum</taxon>
    </lineage>
</organism>
<dbReference type="KEGG" id="sbi:8074788"/>
<evidence type="ECO:0000256" key="1">
    <source>
        <dbReference type="ARBA" id="ARBA00047761"/>
    </source>
</evidence>
<dbReference type="SUPFAM" id="SSF81606">
    <property type="entry name" value="PP2C-like"/>
    <property type="match status" value="1"/>
</dbReference>
<dbReference type="PANTHER" id="PTHR12320:SF81">
    <property type="entry name" value="PROTEIN PHOSPHATASE 2C 23-RELATED"/>
    <property type="match status" value="1"/>
</dbReference>
<reference evidence="6" key="1">
    <citation type="journal article" date="2019" name="BMC Genomics">
        <title>A new reference genome for Sorghum bicolor reveals high levels of sequence similarity between sweet and grain genotypes: implications for the genetics of sugar metabolism.</title>
        <authorList>
            <person name="Cooper E.A."/>
            <person name="Brenton Z.W."/>
            <person name="Flinn B.S."/>
            <person name="Jenkins J."/>
            <person name="Shu S."/>
            <person name="Flowers D."/>
            <person name="Luo F."/>
            <person name="Wang Y."/>
            <person name="Xia P."/>
            <person name="Barry K."/>
            <person name="Daum C."/>
            <person name="Lipzen A."/>
            <person name="Yoshinaga Y."/>
            <person name="Schmutz J."/>
            <person name="Saski C."/>
            <person name="Vermerris W."/>
            <person name="Kresovich S."/>
        </authorList>
    </citation>
    <scope>NUCLEOTIDE SEQUENCE</scope>
</reference>
<comment type="caution">
    <text evidence="6">The sequence shown here is derived from an EMBL/GenBank/DDBJ whole genome shotgun (WGS) entry which is preliminary data.</text>
</comment>
<dbReference type="EMBL" id="CM027683">
    <property type="protein sequence ID" value="KAG0533973.1"/>
    <property type="molecule type" value="Genomic_DNA"/>
</dbReference>
<comment type="similarity">
    <text evidence="3">Belongs to the PP2C family.</text>
</comment>
<accession>A0A921R6A2</accession>
<evidence type="ECO:0000256" key="4">
    <source>
        <dbReference type="SAM" id="MobiDB-lite"/>
    </source>
</evidence>
<dbReference type="OMA" id="RFNFPYQ"/>
<proteinExistence type="inferred from homology"/>
<dbReference type="GO" id="GO:0046872">
    <property type="term" value="F:metal ion binding"/>
    <property type="evidence" value="ECO:0007669"/>
    <property type="project" value="UniProtKB-UniRule"/>
</dbReference>
<keyword evidence="3" id="KW-0479">Metal-binding</keyword>
<dbReference type="EC" id="3.1.3.16" evidence="3"/>
<dbReference type="Pfam" id="PF13672">
    <property type="entry name" value="PP2C_2"/>
    <property type="match status" value="1"/>
</dbReference>
<dbReference type="SMART" id="SM00331">
    <property type="entry name" value="PP2C_SIG"/>
    <property type="match status" value="1"/>
</dbReference>
<comment type="cofactor">
    <cofactor evidence="3">
        <name>Mn(2+)</name>
        <dbReference type="ChEBI" id="CHEBI:29035"/>
    </cofactor>
</comment>
<dbReference type="Gramene" id="EES07195">
    <property type="protein sequence ID" value="EES07195"/>
    <property type="gene ID" value="SORBI_3004G224300"/>
</dbReference>
<feature type="domain" description="PPM-type phosphatase" evidence="5">
    <location>
        <begin position="74"/>
        <end position="328"/>
    </location>
</feature>
<comment type="catalytic activity">
    <reaction evidence="1 3">
        <text>O-phospho-L-seryl-[protein] + H2O = L-seryl-[protein] + phosphate</text>
        <dbReference type="Rhea" id="RHEA:20629"/>
        <dbReference type="Rhea" id="RHEA-COMP:9863"/>
        <dbReference type="Rhea" id="RHEA-COMP:11604"/>
        <dbReference type="ChEBI" id="CHEBI:15377"/>
        <dbReference type="ChEBI" id="CHEBI:29999"/>
        <dbReference type="ChEBI" id="CHEBI:43474"/>
        <dbReference type="ChEBI" id="CHEBI:83421"/>
        <dbReference type="EC" id="3.1.3.16"/>
    </reaction>
</comment>
<comment type="cofactor">
    <cofactor evidence="3">
        <name>Mg(2+)</name>
        <dbReference type="ChEBI" id="CHEBI:18420"/>
    </cofactor>
</comment>
<keyword evidence="3" id="KW-0460">Magnesium</keyword>
<sequence length="333" mass="35331">MASALEKLEQIQGTLAEIKERTPDVSISRFVASVLDDSPGTEHAPSEWKIGDDDDAGAGHGRRRAEELRCDDARPCAPALKMDWAACVLPLHGEDAHFGHAEAGVVGVADGVGGYRDRGVDAGAFARALMANALATAERVANAKAPKLLPRLCPMKVLERAYKNAATSGTPGGSTAAILSLHGAALRWAYIGDSAFAVFRGGEIIHRSVQQQRGFNEPYQLSARGCGGSLAEAKVGGMPAAEHGDVVVMATDGLFDNVHDWQLERAVRMGTELGFSPKNMADIVAGLAYAISNNSWACSPFGIGYLKKYKEVWHGGKQDDITVIVAYLVSEDS</sequence>
<gene>
    <name evidence="6" type="ORF">BDA96_04G238700</name>
</gene>
<dbReference type="SMR" id="A0A921R6A2"/>
<keyword evidence="3" id="KW-0464">Manganese</keyword>
<protein>
    <recommendedName>
        <fullName evidence="3">Protein phosphatase</fullName>
        <ecNumber evidence="3">3.1.3.16</ecNumber>
    </recommendedName>
</protein>
<dbReference type="OrthoDB" id="60843at2759"/>
<evidence type="ECO:0000259" key="5">
    <source>
        <dbReference type="PROSITE" id="PS51746"/>
    </source>
</evidence>
<keyword evidence="3" id="KW-0378">Hydrolase</keyword>
<name>A0A921R6A2_SORBI</name>
<dbReference type="InterPro" id="IPR001932">
    <property type="entry name" value="PPM-type_phosphatase-like_dom"/>
</dbReference>
<dbReference type="AlphaFoldDB" id="A0A921R6A2"/>
<dbReference type="Gene3D" id="3.60.40.10">
    <property type="entry name" value="PPM-type phosphatase domain"/>
    <property type="match status" value="1"/>
</dbReference>
<dbReference type="InterPro" id="IPR036457">
    <property type="entry name" value="PPM-type-like_dom_sf"/>
</dbReference>
<dbReference type="InterPro" id="IPR039123">
    <property type="entry name" value="PPTC7"/>
</dbReference>